<sequence length="367" mass="41424">MPYSIQFDFLPDIYALSPWSLSEIARRFGLGRSVLMGLLRGERTVGEDRLQALLRWSGLDVSGCRLHLAGGLHVWQVASDKQLEALDHLPVHLRPEDAWEIVVEPDRPQREWVHLLGWRGPAQVLLSVRPTWYPLLRNMRPALGAPRRLRGFASGTRYEDLAATLGERQMHLPPSKIGQILVDLPQDGVTPEREAWGQWLRQALHLDTSAWAVAPMAEATPVGENASETIDARAGDLVWTRLSHRLDLGSDHRDICEVPLFRLGEEHPYPIGMVRLDRVFLGDVLFDTGKAERLRIYLDDASGERWLVEMAEPCRMGLPRAVPVRRAGQRVLVHEGGQLAVVQAKGPEQAIVGRVRWRIEQQENRGS</sequence>
<organism evidence="1 2">
    <name type="scientific">Acidithiobacillus caldus</name>
    <dbReference type="NCBI Taxonomy" id="33059"/>
    <lineage>
        <taxon>Bacteria</taxon>
        <taxon>Pseudomonadati</taxon>
        <taxon>Pseudomonadota</taxon>
        <taxon>Acidithiobacillia</taxon>
        <taxon>Acidithiobacillales</taxon>
        <taxon>Acidithiobacillaceae</taxon>
        <taxon>Acidithiobacillus</taxon>
    </lineage>
</organism>
<comment type="caution">
    <text evidence="1">The sequence shown here is derived from an EMBL/GenBank/DDBJ whole genome shotgun (WGS) entry which is preliminary data.</text>
</comment>
<accession>A0A1E7YMP4</accession>
<dbReference type="AlphaFoldDB" id="A0A1E7YMP4"/>
<evidence type="ECO:0000313" key="2">
    <source>
        <dbReference type="Proteomes" id="UP000175616"/>
    </source>
</evidence>
<proteinExistence type="predicted"/>
<evidence type="ECO:0000313" key="1">
    <source>
        <dbReference type="EMBL" id="OFC35398.1"/>
    </source>
</evidence>
<name>A0A1E7YMP4_9PROT</name>
<protein>
    <submittedName>
        <fullName evidence="1">Uncharacterized protein</fullName>
    </submittedName>
</protein>
<dbReference type="Proteomes" id="UP000175616">
    <property type="component" value="Unassembled WGS sequence"/>
</dbReference>
<gene>
    <name evidence="1" type="ORF">BAE27_07405</name>
</gene>
<dbReference type="EMBL" id="LZYE01000197">
    <property type="protein sequence ID" value="OFC35398.1"/>
    <property type="molecule type" value="Genomic_DNA"/>
</dbReference>
<reference evidence="1 2" key="1">
    <citation type="submission" date="2016-06" db="EMBL/GenBank/DDBJ databases">
        <title>Gene turnover analysis identifies the evolutionary adaptation of the extremophile Acidithiobacillus caldus.</title>
        <authorList>
            <person name="Zhang X."/>
        </authorList>
    </citation>
    <scope>NUCLEOTIDE SEQUENCE [LARGE SCALE GENOMIC DNA]</scope>
    <source>
        <strain evidence="1 2">DX</strain>
    </source>
</reference>